<dbReference type="PROSITE" id="PS51257">
    <property type="entry name" value="PROKAR_LIPOPROTEIN"/>
    <property type="match status" value="1"/>
</dbReference>
<dbReference type="InterPro" id="IPR011990">
    <property type="entry name" value="TPR-like_helical_dom_sf"/>
</dbReference>
<sequence>MKKLSIILGIVMATAISGCTEADFSENYANPSKVSTATVEKQFAGMLVANREYVLPAYWNYFVVLRTTLTRYTQAVGWVNTSNQYVPGEAGIGGRWGNYYDFLAQYRELEKIYNNLSPEDQADLRVYMLTATIYLYDHTQRVVDLHGDIPFSEAGRLSQNGGDYLNSLPTYDTAESIYTTMLDGLKAFSDELNSINVSAGIMVGFKTQDFVNGGDLSVWKKYCNSLRLRMLTRVSGVSEFQSRAQSEIATILANPGQYPLVEANSENIQIDVVSLDTPINSKGFRSGLEDWDGNLAGKAMIDHMLDNTDPRIRAMYEPGENAGGAYLGLDPLLDENDQTSLVATGTLSRYNRSTLSRNEYFPGLLFTAAEVSLLKAEYYLNASNDAMAQASYEDAIEKSTEFYYDLRDLSADGTAIDLVPTNDTEIQAYIDSADVNWDNATTDDEKLSLIATQKWIHFSVLQLPDSWAEQRRLNLPEFSFQVDNANEQTLPPSRWIYPNSERVYNTDNYNTVSGEDNLTTKIFWDVN</sequence>
<dbReference type="AlphaFoldDB" id="A0A1M5C510"/>
<evidence type="ECO:0000313" key="3">
    <source>
        <dbReference type="Proteomes" id="UP000184406"/>
    </source>
</evidence>
<dbReference type="InterPro" id="IPR041662">
    <property type="entry name" value="SusD-like_2"/>
</dbReference>
<evidence type="ECO:0000313" key="2">
    <source>
        <dbReference type="EMBL" id="SHF49512.1"/>
    </source>
</evidence>
<dbReference type="EMBL" id="FQUX01000004">
    <property type="protein sequence ID" value="SHF49512.1"/>
    <property type="molecule type" value="Genomic_DNA"/>
</dbReference>
<feature type="signal peptide" evidence="1">
    <location>
        <begin position="1"/>
        <end position="22"/>
    </location>
</feature>
<reference evidence="3" key="1">
    <citation type="submission" date="2016-11" db="EMBL/GenBank/DDBJ databases">
        <authorList>
            <person name="Varghese N."/>
            <person name="Submissions S."/>
        </authorList>
    </citation>
    <scope>NUCLEOTIDE SEQUENCE [LARGE SCALE GENOMIC DNA]</scope>
    <source>
        <strain evidence="3">DSM 17539</strain>
    </source>
</reference>
<dbReference type="Pfam" id="PF12771">
    <property type="entry name" value="SusD-like_2"/>
    <property type="match status" value="1"/>
</dbReference>
<organism evidence="2 3">
    <name type="scientific">Arenibacter palladensis</name>
    <dbReference type="NCBI Taxonomy" id="237373"/>
    <lineage>
        <taxon>Bacteria</taxon>
        <taxon>Pseudomonadati</taxon>
        <taxon>Bacteroidota</taxon>
        <taxon>Flavobacteriia</taxon>
        <taxon>Flavobacteriales</taxon>
        <taxon>Flavobacteriaceae</taxon>
        <taxon>Arenibacter</taxon>
    </lineage>
</organism>
<evidence type="ECO:0000256" key="1">
    <source>
        <dbReference type="SAM" id="SignalP"/>
    </source>
</evidence>
<dbReference type="RefSeq" id="WP_072862667.1">
    <property type="nucleotide sequence ID" value="NZ_FQUX01000004.1"/>
</dbReference>
<dbReference type="Gene3D" id="1.25.40.390">
    <property type="match status" value="1"/>
</dbReference>
<dbReference type="SUPFAM" id="SSF48452">
    <property type="entry name" value="TPR-like"/>
    <property type="match status" value="1"/>
</dbReference>
<accession>A0A1M5C510</accession>
<protein>
    <submittedName>
        <fullName evidence="2">Starch-binding associating with outer membrane</fullName>
    </submittedName>
</protein>
<name>A0A1M5C510_9FLAO</name>
<feature type="chain" id="PRO_5009909209" evidence="1">
    <location>
        <begin position="23"/>
        <end position="527"/>
    </location>
</feature>
<gene>
    <name evidence="2" type="ORF">SAMN03080594_104368</name>
</gene>
<dbReference type="OrthoDB" id="9766256at2"/>
<keyword evidence="1" id="KW-0732">Signal</keyword>
<dbReference type="Proteomes" id="UP000184406">
    <property type="component" value="Unassembled WGS sequence"/>
</dbReference>
<proteinExistence type="predicted"/>
<keyword evidence="3" id="KW-1185">Reference proteome</keyword>